<name>A0A1X0Q6I1_9MICR</name>
<gene>
    <name evidence="1" type="ORF">HERIO_2548</name>
</gene>
<evidence type="ECO:0000313" key="2">
    <source>
        <dbReference type="Proteomes" id="UP000192356"/>
    </source>
</evidence>
<dbReference type="Proteomes" id="UP000192356">
    <property type="component" value="Unassembled WGS sequence"/>
</dbReference>
<dbReference type="AlphaFoldDB" id="A0A1X0Q6I1"/>
<dbReference type="EMBL" id="LVKB01000356">
    <property type="protein sequence ID" value="ORD95371.1"/>
    <property type="molecule type" value="Genomic_DNA"/>
</dbReference>
<protein>
    <submittedName>
        <fullName evidence="1">Uncharacterized protein</fullName>
    </submittedName>
</protein>
<organism evidence="1 2">
    <name type="scientific">Hepatospora eriocheir</name>
    <dbReference type="NCBI Taxonomy" id="1081669"/>
    <lineage>
        <taxon>Eukaryota</taxon>
        <taxon>Fungi</taxon>
        <taxon>Fungi incertae sedis</taxon>
        <taxon>Microsporidia</taxon>
        <taxon>Hepatosporidae</taxon>
        <taxon>Hepatospora</taxon>
    </lineage>
</organism>
<accession>A0A1X0Q6I1</accession>
<sequence>MSVADVSDINKTQCNFNEKSSDTLVVAKSMILRCLKIFNYLNLKCFIKQTIHHGLQEIF</sequence>
<comment type="caution">
    <text evidence="1">The sequence shown here is derived from an EMBL/GenBank/DDBJ whole genome shotgun (WGS) entry which is preliminary data.</text>
</comment>
<evidence type="ECO:0000313" key="1">
    <source>
        <dbReference type="EMBL" id="ORD95371.1"/>
    </source>
</evidence>
<proteinExistence type="predicted"/>
<keyword evidence="2" id="KW-1185">Reference proteome</keyword>
<dbReference type="VEuPathDB" id="MicrosporidiaDB:HERIO_2548"/>
<reference evidence="1 2" key="1">
    <citation type="journal article" date="2017" name="Environ. Microbiol.">
        <title>Decay of the glycolytic pathway and adaptation to intranuclear parasitism within Enterocytozoonidae microsporidia.</title>
        <authorList>
            <person name="Wiredu Boakye D."/>
            <person name="Jaroenlak P."/>
            <person name="Prachumwat A."/>
            <person name="Williams T.A."/>
            <person name="Bateman K.S."/>
            <person name="Itsathitphaisarn O."/>
            <person name="Sritunyalucksana K."/>
            <person name="Paszkiewicz K.H."/>
            <person name="Moore K.A."/>
            <person name="Stentiford G.D."/>
            <person name="Williams B.A."/>
        </authorList>
    </citation>
    <scope>NUCLEOTIDE SEQUENCE [LARGE SCALE GENOMIC DNA]</scope>
    <source>
        <strain evidence="1 2">GB1</strain>
    </source>
</reference>